<gene>
    <name evidence="1" type="ORF">DLD82_06870</name>
</gene>
<dbReference type="Proteomes" id="UP000245934">
    <property type="component" value="Unassembled WGS sequence"/>
</dbReference>
<evidence type="ECO:0000313" key="2">
    <source>
        <dbReference type="Proteomes" id="UP000245934"/>
    </source>
</evidence>
<proteinExistence type="predicted"/>
<sequence>MLTSCYDMSAPLPSQVTPSPGTFSLLIAPPEDLTQALEARLSKDKSLVLYMCGNYPLILPGIFQLSERFVVRRALTAFQILTILDEAFQSFIIFEHDRSLFEERADLLPVIGHRCREYAIKNSGVLLISTCPDRYIYALEPFFHRIFQIRQIFPDESPAHTRQSKQLTLGV</sequence>
<reference evidence="1 2" key="1">
    <citation type="submission" date="2018-05" db="EMBL/GenBank/DDBJ databases">
        <title>Draft genome of Methanospirillum stamsii Pt1.</title>
        <authorList>
            <person name="Dueholm M.S."/>
            <person name="Nielsen P.H."/>
            <person name="Bakmann L.F."/>
            <person name="Otzen D.E."/>
        </authorList>
    </citation>
    <scope>NUCLEOTIDE SEQUENCE [LARGE SCALE GENOMIC DNA]</scope>
    <source>
        <strain evidence="1 2">Pt1</strain>
    </source>
</reference>
<evidence type="ECO:0000313" key="1">
    <source>
        <dbReference type="EMBL" id="PWR74944.1"/>
    </source>
</evidence>
<comment type="caution">
    <text evidence="1">The sequence shown here is derived from an EMBL/GenBank/DDBJ whole genome shotgun (WGS) entry which is preliminary data.</text>
</comment>
<dbReference type="EMBL" id="QGMZ01000014">
    <property type="protein sequence ID" value="PWR74944.1"/>
    <property type="molecule type" value="Genomic_DNA"/>
</dbReference>
<protein>
    <submittedName>
        <fullName evidence="1">Uncharacterized protein</fullName>
    </submittedName>
</protein>
<keyword evidence="2" id="KW-1185">Reference proteome</keyword>
<name>A0A2V2N476_9EURY</name>
<accession>A0A2V2N476</accession>
<dbReference type="AlphaFoldDB" id="A0A2V2N476"/>
<organism evidence="1 2">
    <name type="scientific">Methanospirillum stamsii</name>
    <dbReference type="NCBI Taxonomy" id="1277351"/>
    <lineage>
        <taxon>Archaea</taxon>
        <taxon>Methanobacteriati</taxon>
        <taxon>Methanobacteriota</taxon>
        <taxon>Stenosarchaea group</taxon>
        <taxon>Methanomicrobia</taxon>
        <taxon>Methanomicrobiales</taxon>
        <taxon>Methanospirillaceae</taxon>
        <taxon>Methanospirillum</taxon>
    </lineage>
</organism>